<dbReference type="EMBL" id="JANBPW010000726">
    <property type="protein sequence ID" value="KAJ1948468.1"/>
    <property type="molecule type" value="Genomic_DNA"/>
</dbReference>
<comment type="caution">
    <text evidence="1">The sequence shown here is derived from an EMBL/GenBank/DDBJ whole genome shotgun (WGS) entry which is preliminary data.</text>
</comment>
<dbReference type="Proteomes" id="UP001150603">
    <property type="component" value="Unassembled WGS sequence"/>
</dbReference>
<sequence length="119" mass="13426">MPAHGFSTTAAAAMRSLVVSYDFATKQVTTHASAQGSKEFMLHGGHGIYTGMRTVQQRRIFLFDDHLKRLTKSAQDVHHTGRWDAGFWRSLLVPLLRRGLDEFWGPGERKITVVVDDSR</sequence>
<feature type="non-terminal residue" evidence="1">
    <location>
        <position position="119"/>
    </location>
</feature>
<keyword evidence="2" id="KW-1185">Reference proteome</keyword>
<organism evidence="1 2">
    <name type="scientific">Linderina macrospora</name>
    <dbReference type="NCBI Taxonomy" id="4868"/>
    <lineage>
        <taxon>Eukaryota</taxon>
        <taxon>Fungi</taxon>
        <taxon>Fungi incertae sedis</taxon>
        <taxon>Zoopagomycota</taxon>
        <taxon>Kickxellomycotina</taxon>
        <taxon>Kickxellomycetes</taxon>
        <taxon>Kickxellales</taxon>
        <taxon>Kickxellaceae</taxon>
        <taxon>Linderina</taxon>
    </lineage>
</organism>
<name>A0ACC1JDX8_9FUNG</name>
<accession>A0ACC1JDX8</accession>
<reference evidence="1" key="1">
    <citation type="submission" date="2022-07" db="EMBL/GenBank/DDBJ databases">
        <title>Phylogenomic reconstructions and comparative analyses of Kickxellomycotina fungi.</title>
        <authorList>
            <person name="Reynolds N.K."/>
            <person name="Stajich J.E."/>
            <person name="Barry K."/>
            <person name="Grigoriev I.V."/>
            <person name="Crous P."/>
            <person name="Smith M.E."/>
        </authorList>
    </citation>
    <scope>NUCLEOTIDE SEQUENCE</scope>
    <source>
        <strain evidence="1">NRRL 5244</strain>
    </source>
</reference>
<evidence type="ECO:0000313" key="2">
    <source>
        <dbReference type="Proteomes" id="UP001150603"/>
    </source>
</evidence>
<gene>
    <name evidence="1" type="ORF">FBU59_001581</name>
</gene>
<proteinExistence type="predicted"/>
<evidence type="ECO:0000313" key="1">
    <source>
        <dbReference type="EMBL" id="KAJ1948468.1"/>
    </source>
</evidence>
<protein>
    <submittedName>
        <fullName evidence="1">Uncharacterized protein</fullName>
    </submittedName>
</protein>